<protein>
    <submittedName>
        <fullName evidence="1">Uncharacterized protein</fullName>
    </submittedName>
</protein>
<comment type="caution">
    <text evidence="1">The sequence shown here is derived from an EMBL/GenBank/DDBJ whole genome shotgun (WGS) entry which is preliminary data.</text>
</comment>
<evidence type="ECO:0000313" key="2">
    <source>
        <dbReference type="Proteomes" id="UP001249851"/>
    </source>
</evidence>
<dbReference type="EMBL" id="JARQWQ010000145">
    <property type="protein sequence ID" value="KAK2548494.1"/>
    <property type="molecule type" value="Genomic_DNA"/>
</dbReference>
<keyword evidence="2" id="KW-1185">Reference proteome</keyword>
<gene>
    <name evidence="1" type="ORF">P5673_031276</name>
</gene>
<reference evidence="1" key="1">
    <citation type="journal article" date="2023" name="G3 (Bethesda)">
        <title>Whole genome assembly and annotation of the endangered Caribbean coral Acropora cervicornis.</title>
        <authorList>
            <person name="Selwyn J.D."/>
            <person name="Vollmer S.V."/>
        </authorList>
    </citation>
    <scope>NUCLEOTIDE SEQUENCE</scope>
    <source>
        <strain evidence="1">K2</strain>
    </source>
</reference>
<evidence type="ECO:0000313" key="1">
    <source>
        <dbReference type="EMBL" id="KAK2548494.1"/>
    </source>
</evidence>
<name>A0AAD9USM1_ACRCE</name>
<accession>A0AAD9USM1</accession>
<proteinExistence type="predicted"/>
<sequence>MTRRQTNDRHPISKEQEFHQKSTRFEDHEHLKNASQAGREPIMVKSAQIDMVIFGNWDDRMYRMASVTLTSFMLPTLDKLVPLVTVTNLVICPLPALDLLCVICVNLPATELMSSPFSWAHETVYLKIGD</sequence>
<dbReference type="Proteomes" id="UP001249851">
    <property type="component" value="Unassembled WGS sequence"/>
</dbReference>
<reference evidence="1" key="2">
    <citation type="journal article" date="2023" name="Science">
        <title>Genomic signatures of disease resistance in endangered staghorn corals.</title>
        <authorList>
            <person name="Vollmer S.V."/>
            <person name="Selwyn J.D."/>
            <person name="Despard B.A."/>
            <person name="Roesel C.L."/>
        </authorList>
    </citation>
    <scope>NUCLEOTIDE SEQUENCE</scope>
    <source>
        <strain evidence="1">K2</strain>
    </source>
</reference>
<organism evidence="1 2">
    <name type="scientific">Acropora cervicornis</name>
    <name type="common">Staghorn coral</name>
    <dbReference type="NCBI Taxonomy" id="6130"/>
    <lineage>
        <taxon>Eukaryota</taxon>
        <taxon>Metazoa</taxon>
        <taxon>Cnidaria</taxon>
        <taxon>Anthozoa</taxon>
        <taxon>Hexacorallia</taxon>
        <taxon>Scleractinia</taxon>
        <taxon>Astrocoeniina</taxon>
        <taxon>Acroporidae</taxon>
        <taxon>Acropora</taxon>
    </lineage>
</organism>
<dbReference type="AlphaFoldDB" id="A0AAD9USM1"/>